<dbReference type="InterPro" id="IPR052021">
    <property type="entry name" value="Type-I_RS_S_subunit"/>
</dbReference>
<organism evidence="5 6">
    <name type="scientific">Flavobacterium beibuense</name>
    <dbReference type="NCBI Taxonomy" id="657326"/>
    <lineage>
        <taxon>Bacteria</taxon>
        <taxon>Pseudomonadati</taxon>
        <taxon>Bacteroidota</taxon>
        <taxon>Flavobacteriia</taxon>
        <taxon>Flavobacteriales</taxon>
        <taxon>Flavobacteriaceae</taxon>
        <taxon>Flavobacterium</taxon>
    </lineage>
</organism>
<evidence type="ECO:0000313" key="6">
    <source>
        <dbReference type="Proteomes" id="UP000289775"/>
    </source>
</evidence>
<dbReference type="PANTHER" id="PTHR30408">
    <property type="entry name" value="TYPE-1 RESTRICTION ENZYME ECOKI SPECIFICITY PROTEIN"/>
    <property type="match status" value="1"/>
</dbReference>
<accession>A0A444WHV0</accession>
<keyword evidence="3" id="KW-0238">DNA-binding</keyword>
<dbReference type="InterPro" id="IPR000055">
    <property type="entry name" value="Restrct_endonuc_typeI_TRD"/>
</dbReference>
<comment type="similarity">
    <text evidence="1">Belongs to the type-I restriction system S methylase family.</text>
</comment>
<dbReference type="PANTHER" id="PTHR30408:SF13">
    <property type="entry name" value="TYPE I RESTRICTION ENZYME HINDI SPECIFICITY SUBUNIT"/>
    <property type="match status" value="1"/>
</dbReference>
<sequence length="416" mass="48423">MAKENKSKGNVPNLRFPGFEEEWKEVRLGEIATFQSGYAFKSEHFSEEGIKLVTPKNFTKNGYGNFESSISKCSVEKPPKNFLCSKDDLLILLTDLTPSCELLGKPLLVQQEDGEIWLNQRIVRLDFSTNVSKHWILQFLQTDRYHKVIKETATGSTVRHSSNKIIENINLQIPNLNEQDKIASFFSLIDLRIQTQNKIIEELNVLKTTITKRIFSCQLRFKNARGDNYEDWKTKKLGDVTTLINKRNKNNEKLPVYSINNKLGFVPQSEQFEGVDSEDRGYDITLYKIIDKNTFAYNPARINVGSIGYSGNLENIIISSLYVCFKTEEFVNDNFLFQYLKTDFFNKEVLRNVEGGVRDYLFYENFARIKFDLPCVEEQRKIANYLLSIDMKIDIETQFLNKLEEQKKFLLQQMFV</sequence>
<evidence type="ECO:0000256" key="3">
    <source>
        <dbReference type="ARBA" id="ARBA00023125"/>
    </source>
</evidence>
<dbReference type="EMBL" id="JUIW01000001">
    <property type="protein sequence ID" value="RYJ45438.1"/>
    <property type="molecule type" value="Genomic_DNA"/>
</dbReference>
<dbReference type="Proteomes" id="UP000289775">
    <property type="component" value="Unassembled WGS sequence"/>
</dbReference>
<feature type="domain" description="Type I restriction modification DNA specificity" evidence="4">
    <location>
        <begin position="21"/>
        <end position="204"/>
    </location>
</feature>
<evidence type="ECO:0000259" key="4">
    <source>
        <dbReference type="Pfam" id="PF01420"/>
    </source>
</evidence>
<evidence type="ECO:0000256" key="2">
    <source>
        <dbReference type="ARBA" id="ARBA00022747"/>
    </source>
</evidence>
<dbReference type="SUPFAM" id="SSF116734">
    <property type="entry name" value="DNA methylase specificity domain"/>
    <property type="match status" value="2"/>
</dbReference>
<protein>
    <submittedName>
        <fullName evidence="5">Restriction modification system DNA specificity domain protein</fullName>
    </submittedName>
</protein>
<dbReference type="GO" id="GO:0009307">
    <property type="term" value="P:DNA restriction-modification system"/>
    <property type="evidence" value="ECO:0007669"/>
    <property type="project" value="UniProtKB-KW"/>
</dbReference>
<dbReference type="InterPro" id="IPR044946">
    <property type="entry name" value="Restrct_endonuc_typeI_TRD_sf"/>
</dbReference>
<dbReference type="AlphaFoldDB" id="A0A444WHV0"/>
<dbReference type="OrthoDB" id="667970at2"/>
<name>A0A444WHV0_9FLAO</name>
<feature type="domain" description="Type I restriction modification DNA specificity" evidence="4">
    <location>
        <begin position="230"/>
        <end position="405"/>
    </location>
</feature>
<reference evidence="5 6" key="1">
    <citation type="submission" date="2014-12" db="EMBL/GenBank/DDBJ databases">
        <title>Genome sequence of Flavobacterium beibuense RSKm HC5.</title>
        <authorList>
            <person name="Kim J.F."/>
            <person name="Song J.Y."/>
            <person name="Kwak M.-J."/>
            <person name="Lee S.-W."/>
        </authorList>
    </citation>
    <scope>NUCLEOTIDE SEQUENCE [LARGE SCALE GENOMIC DNA]</scope>
    <source>
        <strain evidence="5 6">RSKm HC5</strain>
    </source>
</reference>
<keyword evidence="6" id="KW-1185">Reference proteome</keyword>
<keyword evidence="2" id="KW-0680">Restriction system</keyword>
<gene>
    <name evidence="5" type="ORF">NU09_0030</name>
</gene>
<dbReference type="Pfam" id="PF01420">
    <property type="entry name" value="Methylase_S"/>
    <property type="match status" value="2"/>
</dbReference>
<proteinExistence type="inferred from homology"/>
<dbReference type="Gene3D" id="3.90.220.20">
    <property type="entry name" value="DNA methylase specificity domains"/>
    <property type="match status" value="2"/>
</dbReference>
<evidence type="ECO:0000313" key="5">
    <source>
        <dbReference type="EMBL" id="RYJ45438.1"/>
    </source>
</evidence>
<comment type="caution">
    <text evidence="5">The sequence shown here is derived from an EMBL/GenBank/DDBJ whole genome shotgun (WGS) entry which is preliminary data.</text>
</comment>
<dbReference type="RefSeq" id="WP_129749226.1">
    <property type="nucleotide sequence ID" value="NZ_JUIW01000001.1"/>
</dbReference>
<dbReference type="GO" id="GO:0003677">
    <property type="term" value="F:DNA binding"/>
    <property type="evidence" value="ECO:0007669"/>
    <property type="project" value="UniProtKB-KW"/>
</dbReference>
<evidence type="ECO:0000256" key="1">
    <source>
        <dbReference type="ARBA" id="ARBA00010923"/>
    </source>
</evidence>